<dbReference type="EMBL" id="JBGBZN010000002">
    <property type="protein sequence ID" value="MEY9473140.1"/>
    <property type="molecule type" value="Genomic_DNA"/>
</dbReference>
<evidence type="ECO:0000313" key="2">
    <source>
        <dbReference type="Proteomes" id="UP001565474"/>
    </source>
</evidence>
<accession>A0ABV4GMH3</accession>
<dbReference type="Proteomes" id="UP001565474">
    <property type="component" value="Unassembled WGS sequence"/>
</dbReference>
<protein>
    <submittedName>
        <fullName evidence="1">Uncharacterized protein</fullName>
    </submittedName>
</protein>
<organism evidence="1 2">
    <name type="scientific">Bradyrhizobium yuanmingense</name>
    <dbReference type="NCBI Taxonomy" id="108015"/>
    <lineage>
        <taxon>Bacteria</taxon>
        <taxon>Pseudomonadati</taxon>
        <taxon>Pseudomonadota</taxon>
        <taxon>Alphaproteobacteria</taxon>
        <taxon>Hyphomicrobiales</taxon>
        <taxon>Nitrobacteraceae</taxon>
        <taxon>Bradyrhizobium</taxon>
    </lineage>
</organism>
<keyword evidence="2" id="KW-1185">Reference proteome</keyword>
<sequence>MRNDWIVSHTNSPCGARQYTFIGHACNVKSSSWLIRARFDLRAAAHQFVKRVRHIEQQPVINHVLVILLQDGSGPSFGNKLQGTADRATRMPVKTPSRIARDARCNMPLA</sequence>
<gene>
    <name evidence="1" type="ORF">ABH992_005539</name>
</gene>
<evidence type="ECO:0000313" key="1">
    <source>
        <dbReference type="EMBL" id="MEY9473140.1"/>
    </source>
</evidence>
<proteinExistence type="predicted"/>
<name>A0ABV4GMH3_9BRAD</name>
<reference evidence="1 2" key="1">
    <citation type="submission" date="2024-07" db="EMBL/GenBank/DDBJ databases">
        <title>Genomic Encyclopedia of Type Strains, Phase V (KMG-V): Genome sequencing to study the core and pangenomes of soil and plant-associated prokaryotes.</title>
        <authorList>
            <person name="Whitman W."/>
        </authorList>
    </citation>
    <scope>NUCLEOTIDE SEQUENCE [LARGE SCALE GENOMIC DNA]</scope>
    <source>
        <strain evidence="1 2">USDA 222</strain>
    </source>
</reference>
<comment type="caution">
    <text evidence="1">The sequence shown here is derived from an EMBL/GenBank/DDBJ whole genome shotgun (WGS) entry which is preliminary data.</text>
</comment>